<dbReference type="RefSeq" id="WP_167182850.1">
    <property type="nucleotide sequence ID" value="NZ_JAAONZ010000003.1"/>
</dbReference>
<keyword evidence="1" id="KW-0732">Signal</keyword>
<proteinExistence type="predicted"/>
<accession>A0A9E5JSX7</accession>
<dbReference type="EMBL" id="JAAONZ010000003">
    <property type="protein sequence ID" value="NHO64978.1"/>
    <property type="molecule type" value="Genomic_DNA"/>
</dbReference>
<protein>
    <submittedName>
        <fullName evidence="2">DUF411 domain-containing protein</fullName>
    </submittedName>
</protein>
<dbReference type="AlphaFoldDB" id="A0A9E5JSX7"/>
<dbReference type="Pfam" id="PF04214">
    <property type="entry name" value="DUF411"/>
    <property type="match status" value="1"/>
</dbReference>
<keyword evidence="3" id="KW-1185">Reference proteome</keyword>
<organism evidence="2 3">
    <name type="scientific">Pseudomaricurvus hydrocarbonicus</name>
    <dbReference type="NCBI Taxonomy" id="1470433"/>
    <lineage>
        <taxon>Bacteria</taxon>
        <taxon>Pseudomonadati</taxon>
        <taxon>Pseudomonadota</taxon>
        <taxon>Gammaproteobacteria</taxon>
        <taxon>Cellvibrionales</taxon>
        <taxon>Cellvibrionaceae</taxon>
        <taxon>Pseudomaricurvus</taxon>
    </lineage>
</organism>
<gene>
    <name evidence="2" type="ORF">G8770_05410</name>
</gene>
<evidence type="ECO:0000313" key="3">
    <source>
        <dbReference type="Proteomes" id="UP000787472"/>
    </source>
</evidence>
<reference evidence="2" key="1">
    <citation type="submission" date="2020-03" db="EMBL/GenBank/DDBJ databases">
        <authorList>
            <person name="Guo F."/>
        </authorList>
    </citation>
    <scope>NUCLEOTIDE SEQUENCE</scope>
    <source>
        <strain evidence="2">JCM 30134</strain>
    </source>
</reference>
<feature type="chain" id="PRO_5039183557" evidence="1">
    <location>
        <begin position="34"/>
        <end position="161"/>
    </location>
</feature>
<dbReference type="InterPro" id="IPR007332">
    <property type="entry name" value="DUF411"/>
</dbReference>
<sequence>MLSVKKSSSKTPFLFSVCGVLLQCLVWSASVSAETEIEVFKNPNCGCCEAWVTHLERQGFQATVKDVDNLSVIKHHFGISPQYQSCHTGVVEGYVFEGHVPAAIMQRFLQEKPEGAIGLSVPGMPVGSPGMEMGDRHDDYDVLLLKQDGSTEVYEHVGSQH</sequence>
<name>A0A9E5JSX7_9GAMM</name>
<evidence type="ECO:0000256" key="1">
    <source>
        <dbReference type="SAM" id="SignalP"/>
    </source>
</evidence>
<comment type="caution">
    <text evidence="2">The sequence shown here is derived from an EMBL/GenBank/DDBJ whole genome shotgun (WGS) entry which is preliminary data.</text>
</comment>
<dbReference type="Proteomes" id="UP000787472">
    <property type="component" value="Unassembled WGS sequence"/>
</dbReference>
<evidence type="ECO:0000313" key="2">
    <source>
        <dbReference type="EMBL" id="NHO64978.1"/>
    </source>
</evidence>
<feature type="signal peptide" evidence="1">
    <location>
        <begin position="1"/>
        <end position="33"/>
    </location>
</feature>